<proteinExistence type="predicted"/>
<evidence type="ECO:0000313" key="2">
    <source>
        <dbReference type="EMBL" id="KAJ1214360.1"/>
    </source>
</evidence>
<dbReference type="Proteomes" id="UP001066276">
    <property type="component" value="Chromosome 1_1"/>
</dbReference>
<name>A0AAV7WNK4_PLEWA</name>
<protein>
    <submittedName>
        <fullName evidence="2">Uncharacterized protein</fullName>
    </submittedName>
</protein>
<organism evidence="2 3">
    <name type="scientific">Pleurodeles waltl</name>
    <name type="common">Iberian ribbed newt</name>
    <dbReference type="NCBI Taxonomy" id="8319"/>
    <lineage>
        <taxon>Eukaryota</taxon>
        <taxon>Metazoa</taxon>
        <taxon>Chordata</taxon>
        <taxon>Craniata</taxon>
        <taxon>Vertebrata</taxon>
        <taxon>Euteleostomi</taxon>
        <taxon>Amphibia</taxon>
        <taxon>Batrachia</taxon>
        <taxon>Caudata</taxon>
        <taxon>Salamandroidea</taxon>
        <taxon>Salamandridae</taxon>
        <taxon>Pleurodelinae</taxon>
        <taxon>Pleurodeles</taxon>
    </lineage>
</organism>
<comment type="caution">
    <text evidence="2">The sequence shown here is derived from an EMBL/GenBank/DDBJ whole genome shotgun (WGS) entry which is preliminary data.</text>
</comment>
<sequence>MERHRQVVPSQGNTVEQYTTSAPLPQHPTWHGGLGDDPITSVTVEEPSRADLLAAIQGSRVALTGKIETLAMEVNLFRADLWKVSDKFRVAEGPIVELQMDVDTLQKQMAQVTSRSGALEARWRTPRAHSAVGTMGGSGGPNWRACFEGRMDNLPRNGGSDSNGIESRQGGTVAMVCPGLFTMLDDPTQALELGPQLVSDVS</sequence>
<evidence type="ECO:0000256" key="1">
    <source>
        <dbReference type="SAM" id="MobiDB-lite"/>
    </source>
</evidence>
<feature type="compositionally biased region" description="Polar residues" evidence="1">
    <location>
        <begin position="8"/>
        <end position="23"/>
    </location>
</feature>
<dbReference type="EMBL" id="JANPWB010000001">
    <property type="protein sequence ID" value="KAJ1214360.1"/>
    <property type="molecule type" value="Genomic_DNA"/>
</dbReference>
<accession>A0AAV7WNK4</accession>
<reference evidence="2" key="1">
    <citation type="journal article" date="2022" name="bioRxiv">
        <title>Sequencing and chromosome-scale assembly of the giantPleurodeles waltlgenome.</title>
        <authorList>
            <person name="Brown T."/>
            <person name="Elewa A."/>
            <person name="Iarovenko S."/>
            <person name="Subramanian E."/>
            <person name="Araus A.J."/>
            <person name="Petzold A."/>
            <person name="Susuki M."/>
            <person name="Suzuki K.-i.T."/>
            <person name="Hayashi T."/>
            <person name="Toyoda A."/>
            <person name="Oliveira C."/>
            <person name="Osipova E."/>
            <person name="Leigh N.D."/>
            <person name="Simon A."/>
            <person name="Yun M.H."/>
        </authorList>
    </citation>
    <scope>NUCLEOTIDE SEQUENCE</scope>
    <source>
        <strain evidence="2">20211129_DDA</strain>
        <tissue evidence="2">Liver</tissue>
    </source>
</reference>
<feature type="region of interest" description="Disordered" evidence="1">
    <location>
        <begin position="1"/>
        <end position="31"/>
    </location>
</feature>
<keyword evidence="3" id="KW-1185">Reference proteome</keyword>
<gene>
    <name evidence="2" type="ORF">NDU88_001979</name>
</gene>
<dbReference type="AlphaFoldDB" id="A0AAV7WNK4"/>
<evidence type="ECO:0000313" key="3">
    <source>
        <dbReference type="Proteomes" id="UP001066276"/>
    </source>
</evidence>